<reference evidence="3 4" key="1">
    <citation type="submission" date="2023-07" db="EMBL/GenBank/DDBJ databases">
        <title>Sorghum-associated microbial communities from plants grown in Nebraska, USA.</title>
        <authorList>
            <person name="Schachtman D."/>
        </authorList>
    </citation>
    <scope>NUCLEOTIDE SEQUENCE [LARGE SCALE GENOMIC DNA]</scope>
    <source>
        <strain evidence="3 4">4249</strain>
    </source>
</reference>
<organism evidence="3 4">
    <name type="scientific">Hydrogenophaga palleronii</name>
    <dbReference type="NCBI Taxonomy" id="65655"/>
    <lineage>
        <taxon>Bacteria</taxon>
        <taxon>Pseudomonadati</taxon>
        <taxon>Pseudomonadota</taxon>
        <taxon>Betaproteobacteria</taxon>
        <taxon>Burkholderiales</taxon>
        <taxon>Comamonadaceae</taxon>
        <taxon>Hydrogenophaga</taxon>
    </lineage>
</organism>
<evidence type="ECO:0008006" key="5">
    <source>
        <dbReference type="Google" id="ProtNLM"/>
    </source>
</evidence>
<feature type="compositionally biased region" description="Low complexity" evidence="1">
    <location>
        <begin position="26"/>
        <end position="35"/>
    </location>
</feature>
<dbReference type="Proteomes" id="UP001265700">
    <property type="component" value="Unassembled WGS sequence"/>
</dbReference>
<keyword evidence="2" id="KW-0732">Signal</keyword>
<dbReference type="EMBL" id="JAVDWU010000014">
    <property type="protein sequence ID" value="MDR7152798.1"/>
    <property type="molecule type" value="Genomic_DNA"/>
</dbReference>
<protein>
    <recommendedName>
        <fullName evidence="5">Lipocalin-like domain-containing protein</fullName>
    </recommendedName>
</protein>
<evidence type="ECO:0000313" key="3">
    <source>
        <dbReference type="EMBL" id="MDR7152798.1"/>
    </source>
</evidence>
<feature type="compositionally biased region" description="Polar residues" evidence="1">
    <location>
        <begin position="165"/>
        <end position="178"/>
    </location>
</feature>
<feature type="region of interest" description="Disordered" evidence="1">
    <location>
        <begin position="26"/>
        <end position="45"/>
    </location>
</feature>
<proteinExistence type="predicted"/>
<dbReference type="PROSITE" id="PS51257">
    <property type="entry name" value="PROKAR_LIPOPROTEIN"/>
    <property type="match status" value="1"/>
</dbReference>
<comment type="caution">
    <text evidence="3">The sequence shown here is derived from an EMBL/GenBank/DDBJ whole genome shotgun (WGS) entry which is preliminary data.</text>
</comment>
<evidence type="ECO:0000313" key="4">
    <source>
        <dbReference type="Proteomes" id="UP001265700"/>
    </source>
</evidence>
<gene>
    <name evidence="3" type="ORF">J2W49_004776</name>
</gene>
<sequence>MNTRMSLLACASAAMLLVACGGGSSSSSSDDNGSGSTPGEKADTYVGSWRTECKEDYAAGENPAYPGGKSQFTGLVLAKTGATALNFTQNTAEYETPNCSGPRTALFTSRGTVSLDGSKRIGNVEVDKATFTTTSGPVVIGKVLLWVNNGLLYKGTQAPRDAQGYPNQMETNDPWSPI</sequence>
<evidence type="ECO:0000256" key="2">
    <source>
        <dbReference type="SAM" id="SignalP"/>
    </source>
</evidence>
<feature type="signal peptide" evidence="2">
    <location>
        <begin position="1"/>
        <end position="21"/>
    </location>
</feature>
<evidence type="ECO:0000256" key="1">
    <source>
        <dbReference type="SAM" id="MobiDB-lite"/>
    </source>
</evidence>
<feature type="chain" id="PRO_5047060784" description="Lipocalin-like domain-containing protein" evidence="2">
    <location>
        <begin position="22"/>
        <end position="178"/>
    </location>
</feature>
<keyword evidence="4" id="KW-1185">Reference proteome</keyword>
<feature type="region of interest" description="Disordered" evidence="1">
    <location>
        <begin position="157"/>
        <end position="178"/>
    </location>
</feature>
<name>A0ABU1WU17_9BURK</name>
<dbReference type="RefSeq" id="WP_310321895.1">
    <property type="nucleotide sequence ID" value="NZ_JAVDWU010000014.1"/>
</dbReference>
<accession>A0ABU1WU17</accession>